<evidence type="ECO:0000313" key="1">
    <source>
        <dbReference type="EMBL" id="TPE47236.1"/>
    </source>
</evidence>
<dbReference type="EMBL" id="VFRP01000033">
    <property type="protein sequence ID" value="TPE47236.1"/>
    <property type="molecule type" value="Genomic_DNA"/>
</dbReference>
<dbReference type="InterPro" id="IPR036626">
    <property type="entry name" value="GpW_sf"/>
</dbReference>
<evidence type="ECO:0000313" key="2">
    <source>
        <dbReference type="Proteomes" id="UP000319255"/>
    </source>
</evidence>
<comment type="caution">
    <text evidence="1">The sequence shown here is derived from an EMBL/GenBank/DDBJ whole genome shotgun (WGS) entry which is preliminary data.</text>
</comment>
<evidence type="ECO:0008006" key="3">
    <source>
        <dbReference type="Google" id="ProtNLM"/>
    </source>
</evidence>
<dbReference type="Gene3D" id="3.30.1580.10">
    <property type="entry name" value="Head-to-tail joining protein W"/>
    <property type="match status" value="1"/>
</dbReference>
<organism evidence="1 2">
    <name type="scientific">Amaricoccus solimangrovi</name>
    <dbReference type="NCBI Taxonomy" id="2589815"/>
    <lineage>
        <taxon>Bacteria</taxon>
        <taxon>Pseudomonadati</taxon>
        <taxon>Pseudomonadota</taxon>
        <taxon>Alphaproteobacteria</taxon>
        <taxon>Rhodobacterales</taxon>
        <taxon>Paracoccaceae</taxon>
        <taxon>Amaricoccus</taxon>
    </lineage>
</organism>
<reference evidence="1 2" key="1">
    <citation type="submission" date="2019-06" db="EMBL/GenBank/DDBJ databases">
        <title>A novel bacterium of genus Amaricoccus, isolated from marine sediment.</title>
        <authorList>
            <person name="Huang H."/>
            <person name="Mo K."/>
            <person name="Hu Y."/>
        </authorList>
    </citation>
    <scope>NUCLEOTIDE SEQUENCE [LARGE SCALE GENOMIC DNA]</scope>
    <source>
        <strain evidence="1 2">HB172011</strain>
    </source>
</reference>
<accession>A0A501WNC5</accession>
<dbReference type="InterPro" id="IPR004174">
    <property type="entry name" value="GpW"/>
</dbReference>
<dbReference type="RefSeq" id="WP_140455994.1">
    <property type="nucleotide sequence ID" value="NZ_VFRP01000033.1"/>
</dbReference>
<name>A0A501WNC5_9RHOB</name>
<dbReference type="GO" id="GO:0019058">
    <property type="term" value="P:viral life cycle"/>
    <property type="evidence" value="ECO:0007669"/>
    <property type="project" value="InterPro"/>
</dbReference>
<gene>
    <name evidence="1" type="ORF">FJM51_20495</name>
</gene>
<dbReference type="Proteomes" id="UP000319255">
    <property type="component" value="Unassembled WGS sequence"/>
</dbReference>
<dbReference type="OrthoDB" id="7916639at2"/>
<protein>
    <recommendedName>
        <fullName evidence="3">Phage tail protein</fullName>
    </recommendedName>
</protein>
<proteinExistence type="predicted"/>
<sequence length="76" mass="8564">MADLETLKTRLEEAEAARHRLMTTGAAIEIQYDGRVTRYARADAPALETYIRGLRDQIAAAEGGTTRRRRAIRVTF</sequence>
<dbReference type="Pfam" id="PF02831">
    <property type="entry name" value="gpW"/>
    <property type="match status" value="1"/>
</dbReference>
<dbReference type="SUPFAM" id="SSF64210">
    <property type="entry name" value="Head-to-tail joining protein W, gpW"/>
    <property type="match status" value="1"/>
</dbReference>
<keyword evidence="2" id="KW-1185">Reference proteome</keyword>
<dbReference type="AlphaFoldDB" id="A0A501WNC5"/>